<dbReference type="RefSeq" id="XP_030066031.1">
    <property type="nucleotide sequence ID" value="XM_030210171.1"/>
</dbReference>
<evidence type="ECO:0000313" key="21">
    <source>
        <dbReference type="RefSeq" id="XP_030066030.1"/>
    </source>
</evidence>
<dbReference type="KEGG" id="muo:115474622"/>
<dbReference type="PRINTS" id="PR00636">
    <property type="entry name" value="ANGIOTENSN2R"/>
</dbReference>
<keyword evidence="5 15" id="KW-0812">Transmembrane</keyword>
<dbReference type="AlphaFoldDB" id="A0A6P7YMN7"/>
<keyword evidence="4" id="KW-1003">Cell membrane</keyword>
<dbReference type="GO" id="GO:0019722">
    <property type="term" value="P:calcium-mediated signaling"/>
    <property type="evidence" value="ECO:0007669"/>
    <property type="project" value="TreeGrafter"/>
</dbReference>
<evidence type="ECO:0000256" key="3">
    <source>
        <dbReference type="ARBA" id="ARBA00013651"/>
    </source>
</evidence>
<dbReference type="GO" id="GO:0016493">
    <property type="term" value="F:C-C chemokine receptor activity"/>
    <property type="evidence" value="ECO:0007669"/>
    <property type="project" value="TreeGrafter"/>
</dbReference>
<dbReference type="CTD" id="186"/>
<feature type="transmembrane region" description="Helical" evidence="17">
    <location>
        <begin position="257"/>
        <end position="278"/>
    </location>
</feature>
<dbReference type="GO" id="GO:0097746">
    <property type="term" value="P:blood vessel diameter maintenance"/>
    <property type="evidence" value="ECO:0007669"/>
    <property type="project" value="InterPro"/>
</dbReference>
<dbReference type="InterPro" id="IPR000248">
    <property type="entry name" value="ATII_rcpt"/>
</dbReference>
<comment type="subunit">
    <text evidence="2">Interacts with MTUS1.</text>
</comment>
<dbReference type="PRINTS" id="PR00241">
    <property type="entry name" value="ANGIOTENSINR"/>
</dbReference>
<keyword evidence="8 17" id="KW-0472">Membrane</keyword>
<proteinExistence type="inferred from homology"/>
<dbReference type="Pfam" id="PF00001">
    <property type="entry name" value="7tm_1"/>
    <property type="match status" value="1"/>
</dbReference>
<dbReference type="RefSeq" id="XP_030066029.1">
    <property type="nucleotide sequence ID" value="XM_030210169.1"/>
</dbReference>
<evidence type="ECO:0000256" key="11">
    <source>
        <dbReference type="ARBA" id="ARBA00023180"/>
    </source>
</evidence>
<comment type="subcellular location">
    <subcellularLocation>
        <location evidence="1">Cell membrane</location>
        <topology evidence="1">Multi-pass membrane protein</topology>
    </subcellularLocation>
</comment>
<evidence type="ECO:0000256" key="12">
    <source>
        <dbReference type="ARBA" id="ARBA00023224"/>
    </source>
</evidence>
<feature type="transmembrane region" description="Helical" evidence="17">
    <location>
        <begin position="112"/>
        <end position="139"/>
    </location>
</feature>
<keyword evidence="12 15" id="KW-0807">Transducer</keyword>
<evidence type="ECO:0000256" key="1">
    <source>
        <dbReference type="ARBA" id="ARBA00004651"/>
    </source>
</evidence>
<feature type="transmembrane region" description="Helical" evidence="17">
    <location>
        <begin position="298"/>
        <end position="321"/>
    </location>
</feature>
<dbReference type="GeneID" id="115474622"/>
<evidence type="ECO:0000256" key="7">
    <source>
        <dbReference type="ARBA" id="ARBA00023040"/>
    </source>
</evidence>
<feature type="transmembrane region" description="Helical" evidence="17">
    <location>
        <begin position="83"/>
        <end position="106"/>
    </location>
</feature>
<evidence type="ECO:0000256" key="17">
    <source>
        <dbReference type="SAM" id="Phobius"/>
    </source>
</evidence>
<evidence type="ECO:0000313" key="20">
    <source>
        <dbReference type="RefSeq" id="XP_030066029.1"/>
    </source>
</evidence>
<dbReference type="InterPro" id="IPR050119">
    <property type="entry name" value="CCR1-9-like"/>
</dbReference>
<name>A0A6P7YMN7_9AMPH</name>
<gene>
    <name evidence="20 21 22" type="primary">AGTR2</name>
</gene>
<feature type="domain" description="G-protein coupled receptors family 1 profile" evidence="18">
    <location>
        <begin position="61"/>
        <end position="318"/>
    </location>
</feature>
<dbReference type="PROSITE" id="PS50262">
    <property type="entry name" value="G_PROTEIN_RECEP_F1_2"/>
    <property type="match status" value="1"/>
</dbReference>
<feature type="transmembrane region" description="Helical" evidence="17">
    <location>
        <begin position="46"/>
        <end position="71"/>
    </location>
</feature>
<dbReference type="InterPro" id="IPR000276">
    <property type="entry name" value="GPCR_Rhodpsn"/>
</dbReference>
<dbReference type="SUPFAM" id="SSF81321">
    <property type="entry name" value="Family A G protein-coupled receptor-like"/>
    <property type="match status" value="1"/>
</dbReference>
<organism evidence="19 22">
    <name type="scientific">Microcaecilia unicolor</name>
    <dbReference type="NCBI Taxonomy" id="1415580"/>
    <lineage>
        <taxon>Eukaryota</taxon>
        <taxon>Metazoa</taxon>
        <taxon>Chordata</taxon>
        <taxon>Craniata</taxon>
        <taxon>Vertebrata</taxon>
        <taxon>Euteleostomi</taxon>
        <taxon>Amphibia</taxon>
        <taxon>Gymnophiona</taxon>
        <taxon>Siphonopidae</taxon>
        <taxon>Microcaecilia</taxon>
    </lineage>
</organism>
<evidence type="ECO:0000256" key="2">
    <source>
        <dbReference type="ARBA" id="ARBA00011129"/>
    </source>
</evidence>
<evidence type="ECO:0000256" key="5">
    <source>
        <dbReference type="ARBA" id="ARBA00022692"/>
    </source>
</evidence>
<evidence type="ECO:0000256" key="14">
    <source>
        <dbReference type="ARBA" id="ARBA00045573"/>
    </source>
</evidence>
<comment type="function">
    <text evidence="14">Receptor for angiotensin II, a vasoconstricting peptide. Signals primarily via a non-canonical G-protein- and beta-arrestin independent pathways. Cooperates with MTUS1 to inhibit ERK2 activation and cell proliferation.</text>
</comment>
<feature type="transmembrane region" description="Helical" evidence="17">
    <location>
        <begin position="160"/>
        <end position="181"/>
    </location>
</feature>
<sequence length="382" mass="43563">MYNKSYSLLTITEETFQDPSSTSANVSPEQSSTDCQNTLSDYQSELIPALCGIIFIIGFIGNGLVITVLCLHNGRKTVANVYILNLAIADFLFLVTLPLWATYYAFGFNWLFGLMMCKISSSLLCVNLFASIFFITCMSMDRYLAIVHPFQSQRRTVQQAYFIAFAIWGLASLFSFPTLFFRDIQRIESLGVSACIMSFPREQYSKWCAGMALIKNVLGFLMPLIVIVYCYFRIGLHLWKSQGPWPIKLKRDKSLKMVAAVVLAFIICWLPFHILTFLDALTWLNIVNDCRVMTVIDALMPFVFCIGFANSCVNPLLYCFVGNQFREKFKHLFKLMPAHFVSSRLSSSSRKESGPRETVRAGSPEEGRARLMNEYCFQMERK</sequence>
<protein>
    <recommendedName>
        <fullName evidence="3">Type-2 angiotensin II receptor</fullName>
    </recommendedName>
    <alternativeName>
        <fullName evidence="13">Angiotensin II type-2 receptor</fullName>
    </alternativeName>
</protein>
<keyword evidence="10 15" id="KW-0675">Receptor</keyword>
<keyword evidence="19" id="KW-1185">Reference proteome</keyword>
<dbReference type="RefSeq" id="XP_030066030.1">
    <property type="nucleotide sequence ID" value="XM_030210170.1"/>
</dbReference>
<dbReference type="InterPro" id="IPR017452">
    <property type="entry name" value="GPCR_Rhodpsn_7TM"/>
</dbReference>
<dbReference type="GO" id="GO:0007204">
    <property type="term" value="P:positive regulation of cytosolic calcium ion concentration"/>
    <property type="evidence" value="ECO:0007669"/>
    <property type="project" value="TreeGrafter"/>
</dbReference>
<reference evidence="20 21" key="1">
    <citation type="submission" date="2025-04" db="UniProtKB">
        <authorList>
            <consortium name="RefSeq"/>
        </authorList>
    </citation>
    <scope>IDENTIFICATION</scope>
</reference>
<evidence type="ECO:0000313" key="22">
    <source>
        <dbReference type="RefSeq" id="XP_030066031.1"/>
    </source>
</evidence>
<keyword evidence="7 15" id="KW-0297">G-protein coupled receptor</keyword>
<dbReference type="GO" id="GO:0009897">
    <property type="term" value="C:external side of plasma membrane"/>
    <property type="evidence" value="ECO:0007669"/>
    <property type="project" value="TreeGrafter"/>
</dbReference>
<keyword evidence="6 17" id="KW-1133">Transmembrane helix</keyword>
<keyword evidence="11" id="KW-0325">Glycoprotein</keyword>
<evidence type="ECO:0000313" key="19">
    <source>
        <dbReference type="Proteomes" id="UP000515156"/>
    </source>
</evidence>
<evidence type="ECO:0000256" key="15">
    <source>
        <dbReference type="RuleBase" id="RU000688"/>
    </source>
</evidence>
<dbReference type="GO" id="GO:0019957">
    <property type="term" value="F:C-C chemokine binding"/>
    <property type="evidence" value="ECO:0007669"/>
    <property type="project" value="TreeGrafter"/>
</dbReference>
<dbReference type="InterPro" id="IPR000147">
    <property type="entry name" value="ATII_AT2_rcpt"/>
</dbReference>
<dbReference type="GO" id="GO:0006955">
    <property type="term" value="P:immune response"/>
    <property type="evidence" value="ECO:0007669"/>
    <property type="project" value="TreeGrafter"/>
</dbReference>
<dbReference type="OrthoDB" id="8804420at2759"/>
<dbReference type="PRINTS" id="PR00237">
    <property type="entry name" value="GPCRRHODOPSN"/>
</dbReference>
<evidence type="ECO:0000256" key="10">
    <source>
        <dbReference type="ARBA" id="ARBA00023170"/>
    </source>
</evidence>
<accession>A0A6P7YMN7</accession>
<dbReference type="GO" id="GO:0030593">
    <property type="term" value="P:neutrophil chemotaxis"/>
    <property type="evidence" value="ECO:0007669"/>
    <property type="project" value="TreeGrafter"/>
</dbReference>
<dbReference type="GO" id="GO:0004945">
    <property type="term" value="F:angiotensin type II receptor activity"/>
    <property type="evidence" value="ECO:0007669"/>
    <property type="project" value="InterPro"/>
</dbReference>
<evidence type="ECO:0000259" key="18">
    <source>
        <dbReference type="PROSITE" id="PS50262"/>
    </source>
</evidence>
<dbReference type="CDD" id="cd15191">
    <property type="entry name" value="7tmA_AT2R"/>
    <property type="match status" value="1"/>
</dbReference>
<feature type="region of interest" description="Disordered" evidence="16">
    <location>
        <begin position="347"/>
        <end position="367"/>
    </location>
</feature>
<evidence type="ECO:0000256" key="8">
    <source>
        <dbReference type="ARBA" id="ARBA00023136"/>
    </source>
</evidence>
<evidence type="ECO:0000256" key="13">
    <source>
        <dbReference type="ARBA" id="ARBA00032126"/>
    </source>
</evidence>
<evidence type="ECO:0000256" key="4">
    <source>
        <dbReference type="ARBA" id="ARBA00022475"/>
    </source>
</evidence>
<dbReference type="PANTHER" id="PTHR10489:SF952">
    <property type="entry name" value="TYPE-2 ANGIOTENSIN II RECEPTOR"/>
    <property type="match status" value="1"/>
</dbReference>
<dbReference type="GO" id="GO:0042981">
    <property type="term" value="P:regulation of apoptotic process"/>
    <property type="evidence" value="ECO:0007669"/>
    <property type="project" value="InterPro"/>
</dbReference>
<evidence type="ECO:0000256" key="9">
    <source>
        <dbReference type="ARBA" id="ARBA00023157"/>
    </source>
</evidence>
<dbReference type="Gene3D" id="1.20.1070.10">
    <property type="entry name" value="Rhodopsin 7-helix transmembrane proteins"/>
    <property type="match status" value="1"/>
</dbReference>
<dbReference type="PANTHER" id="PTHR10489">
    <property type="entry name" value="CELL ADHESION MOLECULE"/>
    <property type="match status" value="1"/>
</dbReference>
<feature type="compositionally biased region" description="Basic and acidic residues" evidence="16">
    <location>
        <begin position="349"/>
        <end position="367"/>
    </location>
</feature>
<dbReference type="Proteomes" id="UP000515156">
    <property type="component" value="Chromosome 7"/>
</dbReference>
<feature type="transmembrane region" description="Helical" evidence="17">
    <location>
        <begin position="217"/>
        <end position="236"/>
    </location>
</feature>
<comment type="similarity">
    <text evidence="15">Belongs to the G-protein coupled receptor 1 family.</text>
</comment>
<dbReference type="PROSITE" id="PS00237">
    <property type="entry name" value="G_PROTEIN_RECEP_F1_1"/>
    <property type="match status" value="1"/>
</dbReference>
<evidence type="ECO:0000256" key="16">
    <source>
        <dbReference type="SAM" id="MobiDB-lite"/>
    </source>
</evidence>
<evidence type="ECO:0000256" key="6">
    <source>
        <dbReference type="ARBA" id="ARBA00022989"/>
    </source>
</evidence>
<dbReference type="GO" id="GO:0006954">
    <property type="term" value="P:inflammatory response"/>
    <property type="evidence" value="ECO:0007669"/>
    <property type="project" value="InterPro"/>
</dbReference>
<keyword evidence="9" id="KW-1015">Disulfide bond</keyword>